<name>A0A7W3J012_9ACTN</name>
<dbReference type="Proteomes" id="UP000580910">
    <property type="component" value="Unassembled WGS sequence"/>
</dbReference>
<evidence type="ECO:0000256" key="1">
    <source>
        <dbReference type="SAM" id="MobiDB-lite"/>
    </source>
</evidence>
<keyword evidence="2" id="KW-1133">Transmembrane helix</keyword>
<evidence type="ECO:0000313" key="5">
    <source>
        <dbReference type="Proteomes" id="UP000580910"/>
    </source>
</evidence>
<dbReference type="EMBL" id="JACGXA010000001">
    <property type="protein sequence ID" value="MBA8803689.1"/>
    <property type="molecule type" value="Genomic_DNA"/>
</dbReference>
<feature type="transmembrane region" description="Helical" evidence="2">
    <location>
        <begin position="12"/>
        <end position="32"/>
    </location>
</feature>
<feature type="chain" id="PRO_5038733183" evidence="3">
    <location>
        <begin position="21"/>
        <end position="376"/>
    </location>
</feature>
<feature type="region of interest" description="Disordered" evidence="1">
    <location>
        <begin position="36"/>
        <end position="60"/>
    </location>
</feature>
<keyword evidence="2" id="KW-0812">Transmembrane</keyword>
<gene>
    <name evidence="4" type="ORF">FB382_001980</name>
</gene>
<comment type="caution">
    <text evidence="4">The sequence shown here is derived from an EMBL/GenBank/DDBJ whole genome shotgun (WGS) entry which is preliminary data.</text>
</comment>
<organism evidence="4 5">
    <name type="scientific">Nocardioides ginsengisegetis</name>
    <dbReference type="NCBI Taxonomy" id="661491"/>
    <lineage>
        <taxon>Bacteria</taxon>
        <taxon>Bacillati</taxon>
        <taxon>Actinomycetota</taxon>
        <taxon>Actinomycetes</taxon>
        <taxon>Propionibacteriales</taxon>
        <taxon>Nocardioidaceae</taxon>
        <taxon>Nocardioides</taxon>
    </lineage>
</organism>
<dbReference type="AlphaFoldDB" id="A0A7W3J012"/>
<feature type="signal peptide" evidence="3">
    <location>
        <begin position="1"/>
        <end position="20"/>
    </location>
</feature>
<dbReference type="RefSeq" id="WP_182538800.1">
    <property type="nucleotide sequence ID" value="NZ_JACGXA010000001.1"/>
</dbReference>
<accession>A0A7W3J012</accession>
<evidence type="ECO:0000256" key="2">
    <source>
        <dbReference type="SAM" id="Phobius"/>
    </source>
</evidence>
<sequence>MGIRSARRRRVAGAVGGTTAAVLAVAFGIAALTGATSPNTNDGPPPANSGTPTPTISASSTRPIVYSDDVLSDHCRGNPIGCIGILHVGDREVRIDQALWTVRGWPLGVTDAGVVYAHDDGSVWFTDGGSPRRIATQTCAGTSPTSVGGLATGDAGPWAAWFDCTPTHRGDLVVFDTSAGQEVARAPIPPCRSAALPCTVDAIIGEHVYVKDDLLRLDVRTGTVVAATPQMYDEDLRSHPRAFVLGDSWRTGTPVAGLDFDVVGSRLVPTDPQPGPEPRRTRAFDIATGRPVEFRLPSGYHPDPTPTFHGNDVAGYVTVFTAFEWLDDDTVALTQEGEELPNRDIITCRLSDGHCDVAVTAGAPDRWRIVIGEALP</sequence>
<keyword evidence="5" id="KW-1185">Reference proteome</keyword>
<reference evidence="4 5" key="1">
    <citation type="submission" date="2020-07" db="EMBL/GenBank/DDBJ databases">
        <title>Sequencing the genomes of 1000 actinobacteria strains.</title>
        <authorList>
            <person name="Klenk H.-P."/>
        </authorList>
    </citation>
    <scope>NUCLEOTIDE SEQUENCE [LARGE SCALE GENOMIC DNA]</scope>
    <source>
        <strain evidence="4 5">DSM 21349</strain>
    </source>
</reference>
<proteinExistence type="predicted"/>
<evidence type="ECO:0000256" key="3">
    <source>
        <dbReference type="SAM" id="SignalP"/>
    </source>
</evidence>
<evidence type="ECO:0000313" key="4">
    <source>
        <dbReference type="EMBL" id="MBA8803689.1"/>
    </source>
</evidence>
<protein>
    <submittedName>
        <fullName evidence="4">Uncharacterized protein</fullName>
    </submittedName>
</protein>
<keyword evidence="2" id="KW-0472">Membrane</keyword>
<keyword evidence="3" id="KW-0732">Signal</keyword>